<evidence type="ECO:0000256" key="1">
    <source>
        <dbReference type="ARBA" id="ARBA00011063"/>
    </source>
</evidence>
<feature type="compositionally biased region" description="Pro residues" evidence="4">
    <location>
        <begin position="314"/>
        <end position="324"/>
    </location>
</feature>
<dbReference type="PANTHER" id="PTHR11717">
    <property type="entry name" value="LOW MOLECULAR WEIGHT PROTEIN TYROSINE PHOSPHATASE"/>
    <property type="match status" value="1"/>
</dbReference>
<protein>
    <recommendedName>
        <fullName evidence="5">EAL domain-containing protein</fullName>
    </recommendedName>
</protein>
<dbReference type="PROSITE" id="PS50883">
    <property type="entry name" value="EAL"/>
    <property type="match status" value="1"/>
</dbReference>
<feature type="region of interest" description="Disordered" evidence="4">
    <location>
        <begin position="307"/>
        <end position="337"/>
    </location>
</feature>
<comment type="caution">
    <text evidence="6">The sequence shown here is derived from an EMBL/GenBank/DDBJ whole genome shotgun (WGS) entry which is preliminary data.</text>
</comment>
<organism evidence="6 7">
    <name type="scientific">Blastococcus deserti</name>
    <dbReference type="NCBI Taxonomy" id="2259033"/>
    <lineage>
        <taxon>Bacteria</taxon>
        <taxon>Bacillati</taxon>
        <taxon>Actinomycetota</taxon>
        <taxon>Actinomycetes</taxon>
        <taxon>Geodermatophilales</taxon>
        <taxon>Geodermatophilaceae</taxon>
        <taxon>Blastococcus</taxon>
    </lineage>
</organism>
<evidence type="ECO:0000256" key="4">
    <source>
        <dbReference type="SAM" id="MobiDB-lite"/>
    </source>
</evidence>
<dbReference type="Pfam" id="PF01451">
    <property type="entry name" value="LMWPc"/>
    <property type="match status" value="1"/>
</dbReference>
<dbReference type="InterPro" id="IPR017867">
    <property type="entry name" value="Tyr_phospatase_low_mol_wt"/>
</dbReference>
<dbReference type="InterPro" id="IPR023485">
    <property type="entry name" value="Ptyr_pPase"/>
</dbReference>
<dbReference type="Gene3D" id="3.40.50.2300">
    <property type="match status" value="1"/>
</dbReference>
<proteinExistence type="inferred from homology"/>
<keyword evidence="3" id="KW-0904">Protein phosphatase</keyword>
<dbReference type="SMART" id="SM00226">
    <property type="entry name" value="LMWPc"/>
    <property type="match status" value="1"/>
</dbReference>
<evidence type="ECO:0000256" key="2">
    <source>
        <dbReference type="ARBA" id="ARBA00022801"/>
    </source>
</evidence>
<evidence type="ECO:0000313" key="6">
    <source>
        <dbReference type="EMBL" id="MFD2092776.1"/>
    </source>
</evidence>
<dbReference type="InterPro" id="IPR050438">
    <property type="entry name" value="LMW_PTPase"/>
</dbReference>
<accession>A0ABW4XBF1</accession>
<dbReference type="EMBL" id="JBHUHP010000014">
    <property type="protein sequence ID" value="MFD2092776.1"/>
    <property type="molecule type" value="Genomic_DNA"/>
</dbReference>
<evidence type="ECO:0000313" key="7">
    <source>
        <dbReference type="Proteomes" id="UP001597402"/>
    </source>
</evidence>
<reference evidence="7" key="1">
    <citation type="journal article" date="2019" name="Int. J. Syst. Evol. Microbiol.">
        <title>The Global Catalogue of Microorganisms (GCM) 10K type strain sequencing project: providing services to taxonomists for standard genome sequencing and annotation.</title>
        <authorList>
            <consortium name="The Broad Institute Genomics Platform"/>
            <consortium name="The Broad Institute Genome Sequencing Center for Infectious Disease"/>
            <person name="Wu L."/>
            <person name="Ma J."/>
        </authorList>
    </citation>
    <scope>NUCLEOTIDE SEQUENCE [LARGE SCALE GENOMIC DNA]</scope>
    <source>
        <strain evidence="7">JCM 3338</strain>
    </source>
</reference>
<feature type="domain" description="EAL" evidence="5">
    <location>
        <begin position="1"/>
        <end position="80"/>
    </location>
</feature>
<comment type="similarity">
    <text evidence="1">Belongs to the low molecular weight phosphotyrosine protein phosphatase family.</text>
</comment>
<dbReference type="InterPro" id="IPR001633">
    <property type="entry name" value="EAL_dom"/>
</dbReference>
<gene>
    <name evidence="6" type="ORF">ACFSHS_14465</name>
</gene>
<dbReference type="SUPFAM" id="SSF52788">
    <property type="entry name" value="Phosphotyrosine protein phosphatases I"/>
    <property type="match status" value="1"/>
</dbReference>
<evidence type="ECO:0000259" key="5">
    <source>
        <dbReference type="PROSITE" id="PS50883"/>
    </source>
</evidence>
<keyword evidence="2" id="KW-0378">Hydrolase</keyword>
<sequence length="337" mass="35393">MVRVDLGTLTAPDDADIALQVLASIVRTAAGFGLTVIAGGIATPAQRTAVLDAGAQLVHERTHPDGLGLDEIAELLAVLPRPRRAAEHDRPRLLDGAPAQPPGGSVVAMTSDDRNAAVRLLFVCTGNLCRSAAADRLLTDWARAAPGRSVAVRSAGTLARPGRAIHPSTARALRAHGVSGAGFESSRLSEEYIHWADLVLTMTAEHRDDAVAVSPRALHKCFTLLEAAALASALTQQRAQLPAGRRGAAVAAALRDTRMQFARAKGSEFDVVDPIDGPDELHGRVVDQIAGALAALLPLLEGADHGEPTVRMPRLPPVPHPSWPPAVDVRPRRSAQA</sequence>
<evidence type="ECO:0000256" key="3">
    <source>
        <dbReference type="ARBA" id="ARBA00022912"/>
    </source>
</evidence>
<keyword evidence="7" id="KW-1185">Reference proteome</keyword>
<dbReference type="InterPro" id="IPR036196">
    <property type="entry name" value="Ptyr_pPase_sf"/>
</dbReference>
<dbReference type="PANTHER" id="PTHR11717:SF31">
    <property type="entry name" value="LOW MOLECULAR WEIGHT PROTEIN-TYROSINE-PHOSPHATASE ETP-RELATED"/>
    <property type="match status" value="1"/>
</dbReference>
<dbReference type="PRINTS" id="PR00719">
    <property type="entry name" value="LMWPTPASE"/>
</dbReference>
<name>A0ABW4XBF1_9ACTN</name>
<dbReference type="Proteomes" id="UP001597402">
    <property type="component" value="Unassembled WGS sequence"/>
</dbReference>
<dbReference type="RefSeq" id="WP_376877336.1">
    <property type="nucleotide sequence ID" value="NZ_JBHUHP010000014.1"/>
</dbReference>